<keyword evidence="4" id="KW-1185">Reference proteome</keyword>
<dbReference type="PANTHER" id="PTHR12000:SF50">
    <property type="entry name" value="VACUOLAR-PROCESSING ENZYME GAMMA-ISOZYME"/>
    <property type="match status" value="1"/>
</dbReference>
<dbReference type="GO" id="GO:0051603">
    <property type="term" value="P:proteolysis involved in protein catabolic process"/>
    <property type="evidence" value="ECO:0007669"/>
    <property type="project" value="TreeGrafter"/>
</dbReference>
<name>A0AAD8MCP3_9APIA</name>
<evidence type="ECO:0000256" key="1">
    <source>
        <dbReference type="ARBA" id="ARBA00009941"/>
    </source>
</evidence>
<dbReference type="FunFam" id="1.10.132.130:FF:000001">
    <property type="entry name" value="Vacuolar-processing enzyme beta-isozyme"/>
    <property type="match status" value="1"/>
</dbReference>
<dbReference type="EMBL" id="JAUIZM010000008">
    <property type="protein sequence ID" value="KAK1367849.1"/>
    <property type="molecule type" value="Genomic_DNA"/>
</dbReference>
<dbReference type="GO" id="GO:0005773">
    <property type="term" value="C:vacuole"/>
    <property type="evidence" value="ECO:0007669"/>
    <property type="project" value="GOC"/>
</dbReference>
<evidence type="ECO:0000313" key="4">
    <source>
        <dbReference type="Proteomes" id="UP001237642"/>
    </source>
</evidence>
<evidence type="ECO:0000259" key="2">
    <source>
        <dbReference type="Pfam" id="PF20985"/>
    </source>
</evidence>
<comment type="caution">
    <text evidence="3">The sequence shown here is derived from an EMBL/GenBank/DDBJ whole genome shotgun (WGS) entry which is preliminary data.</text>
</comment>
<proteinExistence type="inferred from homology"/>
<sequence>MIVLRCLFGAILTVLLANIAIIKVIFDDALKPDFLFPRNNSSVGTTVVFQDDTYKLPEMDDVARMEIRNAKNVKRYLVAQPDAEPLYYWEVYRNASEGSARRIDAQRKLFKVMSHRLHIHDSVQVIGKLLFGEDAPKALERVQDDEPSNEPCYRSLIQMFEKHCGSLSGMNHILFFENICYAGISEEKLYEAVVQTCVTLLANPWTYVFKGLVAYDGVDV</sequence>
<dbReference type="GO" id="GO:0006624">
    <property type="term" value="P:vacuolar protein processing"/>
    <property type="evidence" value="ECO:0007669"/>
    <property type="project" value="TreeGrafter"/>
</dbReference>
<feature type="domain" description="Legumain prodomain" evidence="2">
    <location>
        <begin position="108"/>
        <end position="197"/>
    </location>
</feature>
<evidence type="ECO:0000313" key="3">
    <source>
        <dbReference type="EMBL" id="KAK1367849.1"/>
    </source>
</evidence>
<dbReference type="InterPro" id="IPR001096">
    <property type="entry name" value="Peptidase_C13"/>
</dbReference>
<dbReference type="AlphaFoldDB" id="A0AAD8MCP3"/>
<dbReference type="InterPro" id="IPR048501">
    <property type="entry name" value="Legum_prodom"/>
</dbReference>
<dbReference type="Gene3D" id="1.10.132.130">
    <property type="match status" value="1"/>
</dbReference>
<dbReference type="Proteomes" id="UP001237642">
    <property type="component" value="Unassembled WGS sequence"/>
</dbReference>
<comment type="similarity">
    <text evidence="1">Belongs to the peptidase C13 family.</text>
</comment>
<organism evidence="3 4">
    <name type="scientific">Heracleum sosnowskyi</name>
    <dbReference type="NCBI Taxonomy" id="360622"/>
    <lineage>
        <taxon>Eukaryota</taxon>
        <taxon>Viridiplantae</taxon>
        <taxon>Streptophyta</taxon>
        <taxon>Embryophyta</taxon>
        <taxon>Tracheophyta</taxon>
        <taxon>Spermatophyta</taxon>
        <taxon>Magnoliopsida</taxon>
        <taxon>eudicotyledons</taxon>
        <taxon>Gunneridae</taxon>
        <taxon>Pentapetalae</taxon>
        <taxon>asterids</taxon>
        <taxon>campanulids</taxon>
        <taxon>Apiales</taxon>
        <taxon>Apiaceae</taxon>
        <taxon>Apioideae</taxon>
        <taxon>apioid superclade</taxon>
        <taxon>Tordylieae</taxon>
        <taxon>Tordyliinae</taxon>
        <taxon>Heracleum</taxon>
    </lineage>
</organism>
<reference evidence="3" key="1">
    <citation type="submission" date="2023-02" db="EMBL/GenBank/DDBJ databases">
        <title>Genome of toxic invasive species Heracleum sosnowskyi carries increased number of genes despite the absence of recent whole-genome duplications.</title>
        <authorList>
            <person name="Schelkunov M."/>
            <person name="Shtratnikova V."/>
            <person name="Makarenko M."/>
            <person name="Klepikova A."/>
            <person name="Omelchenko D."/>
            <person name="Novikova G."/>
            <person name="Obukhova E."/>
            <person name="Bogdanov V."/>
            <person name="Penin A."/>
            <person name="Logacheva M."/>
        </authorList>
    </citation>
    <scope>NUCLEOTIDE SEQUENCE</scope>
    <source>
        <strain evidence="3">Hsosn_3</strain>
        <tissue evidence="3">Leaf</tissue>
    </source>
</reference>
<protein>
    <recommendedName>
        <fullName evidence="2">Legumain prodomain domain-containing protein</fullName>
    </recommendedName>
</protein>
<dbReference type="CDD" id="cd21115">
    <property type="entry name" value="legumain_C"/>
    <property type="match status" value="1"/>
</dbReference>
<gene>
    <name evidence="3" type="ORF">POM88_033941</name>
</gene>
<dbReference type="Pfam" id="PF20985">
    <property type="entry name" value="Legum_prodom"/>
    <property type="match status" value="1"/>
</dbReference>
<dbReference type="InterPro" id="IPR046427">
    <property type="entry name" value="Legumain_prodom_sf"/>
</dbReference>
<dbReference type="PANTHER" id="PTHR12000">
    <property type="entry name" value="HEMOGLOBINASE FAMILY MEMBER"/>
    <property type="match status" value="1"/>
</dbReference>
<reference evidence="3" key="2">
    <citation type="submission" date="2023-05" db="EMBL/GenBank/DDBJ databases">
        <authorList>
            <person name="Schelkunov M.I."/>
        </authorList>
    </citation>
    <scope>NUCLEOTIDE SEQUENCE</scope>
    <source>
        <strain evidence="3">Hsosn_3</strain>
        <tissue evidence="3">Leaf</tissue>
    </source>
</reference>
<dbReference type="GO" id="GO:0004197">
    <property type="term" value="F:cysteine-type endopeptidase activity"/>
    <property type="evidence" value="ECO:0007669"/>
    <property type="project" value="TreeGrafter"/>
</dbReference>
<accession>A0AAD8MCP3</accession>